<dbReference type="InterPro" id="IPR029526">
    <property type="entry name" value="PGBD"/>
</dbReference>
<dbReference type="Pfam" id="PF13843">
    <property type="entry name" value="DDE_Tnp_1_7"/>
    <property type="match status" value="1"/>
</dbReference>
<evidence type="ECO:0000259" key="1">
    <source>
        <dbReference type="Pfam" id="PF13843"/>
    </source>
</evidence>
<sequence length="110" mass="12789">MKGKPESKGEQETGVMSVLDRLLSDYYGKGFTDLMDHYYSSPVSFDHLWKKKTKAVGTCMPNQKELHQNNVVQNKIKKNEVVYIRRTHLLCLKWKDTCDVLMFSTFHTAT</sequence>
<dbReference type="EMBL" id="JARBHB010000004">
    <property type="protein sequence ID" value="KAJ8884888.1"/>
    <property type="molecule type" value="Genomic_DNA"/>
</dbReference>
<accession>A0ABQ9HLW0</accession>
<gene>
    <name evidence="2" type="ORF">PR048_011084</name>
</gene>
<dbReference type="Proteomes" id="UP001159363">
    <property type="component" value="Chromosome X"/>
</dbReference>
<dbReference type="PANTHER" id="PTHR46599:SF3">
    <property type="entry name" value="PIGGYBAC TRANSPOSABLE ELEMENT-DERIVED PROTEIN 4"/>
    <property type="match status" value="1"/>
</dbReference>
<comment type="caution">
    <text evidence="2">The sequence shown here is derived from an EMBL/GenBank/DDBJ whole genome shotgun (WGS) entry which is preliminary data.</text>
</comment>
<name>A0ABQ9HLW0_9NEOP</name>
<reference evidence="2 3" key="1">
    <citation type="submission" date="2023-02" db="EMBL/GenBank/DDBJ databases">
        <title>LHISI_Scaffold_Assembly.</title>
        <authorList>
            <person name="Stuart O.P."/>
            <person name="Cleave R."/>
            <person name="Magrath M.J.L."/>
            <person name="Mikheyev A.S."/>
        </authorList>
    </citation>
    <scope>NUCLEOTIDE SEQUENCE [LARGE SCALE GENOMIC DNA]</scope>
    <source>
        <strain evidence="2">Daus_M_001</strain>
        <tissue evidence="2">Leg muscle</tissue>
    </source>
</reference>
<protein>
    <recommendedName>
        <fullName evidence="1">PiggyBac transposable element-derived protein domain-containing protein</fullName>
    </recommendedName>
</protein>
<keyword evidence="3" id="KW-1185">Reference proteome</keyword>
<feature type="domain" description="PiggyBac transposable element-derived protein" evidence="1">
    <location>
        <begin position="7"/>
        <end position="108"/>
    </location>
</feature>
<evidence type="ECO:0000313" key="2">
    <source>
        <dbReference type="EMBL" id="KAJ8884888.1"/>
    </source>
</evidence>
<proteinExistence type="predicted"/>
<dbReference type="PANTHER" id="PTHR46599">
    <property type="entry name" value="PIGGYBAC TRANSPOSABLE ELEMENT-DERIVED PROTEIN 4"/>
    <property type="match status" value="1"/>
</dbReference>
<organism evidence="2 3">
    <name type="scientific">Dryococelus australis</name>
    <dbReference type="NCBI Taxonomy" id="614101"/>
    <lineage>
        <taxon>Eukaryota</taxon>
        <taxon>Metazoa</taxon>
        <taxon>Ecdysozoa</taxon>
        <taxon>Arthropoda</taxon>
        <taxon>Hexapoda</taxon>
        <taxon>Insecta</taxon>
        <taxon>Pterygota</taxon>
        <taxon>Neoptera</taxon>
        <taxon>Polyneoptera</taxon>
        <taxon>Phasmatodea</taxon>
        <taxon>Verophasmatodea</taxon>
        <taxon>Anareolatae</taxon>
        <taxon>Phasmatidae</taxon>
        <taxon>Eurycanthinae</taxon>
        <taxon>Dryococelus</taxon>
    </lineage>
</organism>
<evidence type="ECO:0000313" key="3">
    <source>
        <dbReference type="Proteomes" id="UP001159363"/>
    </source>
</evidence>